<dbReference type="InterPro" id="IPR040325">
    <property type="entry name" value="RIMBP1/2/3"/>
</dbReference>
<dbReference type="GO" id="GO:0045202">
    <property type="term" value="C:synapse"/>
    <property type="evidence" value="ECO:0007669"/>
    <property type="project" value="GOC"/>
</dbReference>
<dbReference type="PANTHER" id="PTHR14234:SF19">
    <property type="entry name" value="RIM-BINDING PROTEIN, ISOFORM F"/>
    <property type="match status" value="1"/>
</dbReference>
<dbReference type="AlphaFoldDB" id="A0A183DE45"/>
<organism evidence="1">
    <name type="scientific">Gongylonema pulchrum</name>
    <dbReference type="NCBI Taxonomy" id="637853"/>
    <lineage>
        <taxon>Eukaryota</taxon>
        <taxon>Metazoa</taxon>
        <taxon>Ecdysozoa</taxon>
        <taxon>Nematoda</taxon>
        <taxon>Chromadorea</taxon>
        <taxon>Rhabditida</taxon>
        <taxon>Spirurina</taxon>
        <taxon>Spiruromorpha</taxon>
        <taxon>Spiruroidea</taxon>
        <taxon>Gongylonematidae</taxon>
        <taxon>Gongylonema</taxon>
    </lineage>
</organism>
<protein>
    <submittedName>
        <fullName evidence="1">Uncharacterized protein</fullName>
    </submittedName>
</protein>
<sequence length="101" mass="11986">LEQYLRSRTDSGRTLTNFPARVPNLLPVSLARVRSEELCSTRSEPDLRPMALDDYSCRWFVALFDYSHHMSPNANAQQEELSFRKHQLIKVRRPHFFHDKR</sequence>
<proteinExistence type="predicted"/>
<accession>A0A183DE45</accession>
<reference evidence="1" key="1">
    <citation type="submission" date="2016-06" db="UniProtKB">
        <authorList>
            <consortium name="WormBaseParasite"/>
        </authorList>
    </citation>
    <scope>IDENTIFICATION</scope>
</reference>
<dbReference type="SUPFAM" id="SSF50044">
    <property type="entry name" value="SH3-domain"/>
    <property type="match status" value="1"/>
</dbReference>
<dbReference type="WBParaSite" id="GPUH_0000699501-mRNA-1">
    <property type="protein sequence ID" value="GPUH_0000699501-mRNA-1"/>
    <property type="gene ID" value="GPUH_0000699501"/>
</dbReference>
<dbReference type="GO" id="GO:0007274">
    <property type="term" value="P:neuromuscular synaptic transmission"/>
    <property type="evidence" value="ECO:0007669"/>
    <property type="project" value="TreeGrafter"/>
</dbReference>
<dbReference type="PANTHER" id="PTHR14234">
    <property type="entry name" value="RIM BINDING PROTEIN-RELATED"/>
    <property type="match status" value="1"/>
</dbReference>
<evidence type="ECO:0000313" key="1">
    <source>
        <dbReference type="WBParaSite" id="GPUH_0000699501-mRNA-1"/>
    </source>
</evidence>
<dbReference type="InterPro" id="IPR036028">
    <property type="entry name" value="SH3-like_dom_sf"/>
</dbReference>
<name>A0A183DE45_9BILA</name>
<dbReference type="Gene3D" id="2.30.30.40">
    <property type="entry name" value="SH3 Domains"/>
    <property type="match status" value="1"/>
</dbReference>